<feature type="region of interest" description="Disordered" evidence="1">
    <location>
        <begin position="54"/>
        <end position="85"/>
    </location>
</feature>
<proteinExistence type="predicted"/>
<dbReference type="AlphaFoldDB" id="A0AAD4QFH3"/>
<sequence>MLLKNVTIRHGIAFLEPRTVVLKGYGVEDIDANRDRDFLRGLKIRLDPDAQHEPEIEEVHEEQLAPPVLAAPAPRGAPAPMPENLPVARPRAAARDNLNAPTQAVAPNSGPLNSVVRPLPVDNERLRHMPPPADDSQQPGPSTSNSNPAPATSPHFRTQSPTLVAPMRLSPTRASTEPLADDPPEPGSDYYFKHDDIDAAFLSRAASELERSEATLAQSSQQSFPPPSQPRREVFFVDDDDDKENTSVKPRAARATTNRERSVRDRPLCRDR</sequence>
<protein>
    <submittedName>
        <fullName evidence="2">Uncharacterized protein</fullName>
    </submittedName>
</protein>
<evidence type="ECO:0000256" key="1">
    <source>
        <dbReference type="SAM" id="MobiDB-lite"/>
    </source>
</evidence>
<accession>A0AAD4QFH3</accession>
<evidence type="ECO:0000313" key="3">
    <source>
        <dbReference type="Proteomes" id="UP001201163"/>
    </source>
</evidence>
<evidence type="ECO:0000313" key="2">
    <source>
        <dbReference type="EMBL" id="KAH8994901.1"/>
    </source>
</evidence>
<feature type="compositionally biased region" description="Basic and acidic residues" evidence="1">
    <location>
        <begin position="257"/>
        <end position="272"/>
    </location>
</feature>
<name>A0AAD4QFH3_9AGAM</name>
<dbReference type="EMBL" id="JAKELL010000013">
    <property type="protein sequence ID" value="KAH8994901.1"/>
    <property type="molecule type" value="Genomic_DNA"/>
</dbReference>
<reference evidence="2" key="1">
    <citation type="submission" date="2022-01" db="EMBL/GenBank/DDBJ databases">
        <title>Comparative genomics reveals a dynamic genome evolution in the ectomycorrhizal milk-cap (Lactarius) mushrooms.</title>
        <authorList>
            <consortium name="DOE Joint Genome Institute"/>
            <person name="Lebreton A."/>
            <person name="Tang N."/>
            <person name="Kuo A."/>
            <person name="LaButti K."/>
            <person name="Drula E."/>
            <person name="Barry K."/>
            <person name="Clum A."/>
            <person name="Lipzen A."/>
            <person name="Mousain D."/>
            <person name="Ng V."/>
            <person name="Wang R."/>
            <person name="Wang X."/>
            <person name="Dai Y."/>
            <person name="Henrissat B."/>
            <person name="Grigoriev I.V."/>
            <person name="Guerin-Laguette A."/>
            <person name="Yu F."/>
            <person name="Martin F.M."/>
        </authorList>
    </citation>
    <scope>NUCLEOTIDE SEQUENCE</scope>
    <source>
        <strain evidence="2">QP</strain>
    </source>
</reference>
<feature type="region of interest" description="Disordered" evidence="1">
    <location>
        <begin position="210"/>
        <end position="272"/>
    </location>
</feature>
<comment type="caution">
    <text evidence="2">The sequence shown here is derived from an EMBL/GenBank/DDBJ whole genome shotgun (WGS) entry which is preliminary data.</text>
</comment>
<feature type="compositionally biased region" description="Low complexity" evidence="1">
    <location>
        <begin position="65"/>
        <end position="74"/>
    </location>
</feature>
<feature type="compositionally biased region" description="Polar residues" evidence="1">
    <location>
        <begin position="135"/>
        <end position="162"/>
    </location>
</feature>
<keyword evidence="3" id="KW-1185">Reference proteome</keyword>
<dbReference type="Proteomes" id="UP001201163">
    <property type="component" value="Unassembled WGS sequence"/>
</dbReference>
<gene>
    <name evidence="2" type="ORF">EDB92DRAFT_239684</name>
</gene>
<organism evidence="2 3">
    <name type="scientific">Lactarius akahatsu</name>
    <dbReference type="NCBI Taxonomy" id="416441"/>
    <lineage>
        <taxon>Eukaryota</taxon>
        <taxon>Fungi</taxon>
        <taxon>Dikarya</taxon>
        <taxon>Basidiomycota</taxon>
        <taxon>Agaricomycotina</taxon>
        <taxon>Agaricomycetes</taxon>
        <taxon>Russulales</taxon>
        <taxon>Russulaceae</taxon>
        <taxon>Lactarius</taxon>
    </lineage>
</organism>
<feature type="region of interest" description="Disordered" evidence="1">
    <location>
        <begin position="123"/>
        <end position="192"/>
    </location>
</feature>